<feature type="region of interest" description="Disordered" evidence="1">
    <location>
        <begin position="1"/>
        <end position="30"/>
    </location>
</feature>
<evidence type="ECO:0000256" key="1">
    <source>
        <dbReference type="SAM" id="MobiDB-lite"/>
    </source>
</evidence>
<proteinExistence type="predicted"/>
<comment type="caution">
    <text evidence="2">The sequence shown here is derived from an EMBL/GenBank/DDBJ whole genome shotgun (WGS) entry which is preliminary data.</text>
</comment>
<name>A0AAE0XMH6_9GAST</name>
<evidence type="ECO:0000313" key="2">
    <source>
        <dbReference type="EMBL" id="KAK3695965.1"/>
    </source>
</evidence>
<protein>
    <submittedName>
        <fullName evidence="2">Uncharacterized protein</fullName>
    </submittedName>
</protein>
<dbReference type="EMBL" id="JAWDGP010008064">
    <property type="protein sequence ID" value="KAK3695965.1"/>
    <property type="molecule type" value="Genomic_DNA"/>
</dbReference>
<organism evidence="2 3">
    <name type="scientific">Elysia crispata</name>
    <name type="common">lettuce slug</name>
    <dbReference type="NCBI Taxonomy" id="231223"/>
    <lineage>
        <taxon>Eukaryota</taxon>
        <taxon>Metazoa</taxon>
        <taxon>Spiralia</taxon>
        <taxon>Lophotrochozoa</taxon>
        <taxon>Mollusca</taxon>
        <taxon>Gastropoda</taxon>
        <taxon>Heterobranchia</taxon>
        <taxon>Euthyneura</taxon>
        <taxon>Panpulmonata</taxon>
        <taxon>Sacoglossa</taxon>
        <taxon>Placobranchoidea</taxon>
        <taxon>Plakobranchidae</taxon>
        <taxon>Elysia</taxon>
    </lineage>
</organism>
<gene>
    <name evidence="2" type="ORF">RRG08_019921</name>
</gene>
<reference evidence="2" key="1">
    <citation type="journal article" date="2023" name="G3 (Bethesda)">
        <title>A reference genome for the long-term kleptoplast-retaining sea slug Elysia crispata morphotype clarki.</title>
        <authorList>
            <person name="Eastman K.E."/>
            <person name="Pendleton A.L."/>
            <person name="Shaikh M.A."/>
            <person name="Suttiyut T."/>
            <person name="Ogas R."/>
            <person name="Tomko P."/>
            <person name="Gavelis G."/>
            <person name="Widhalm J.R."/>
            <person name="Wisecaver J.H."/>
        </authorList>
    </citation>
    <scope>NUCLEOTIDE SEQUENCE</scope>
    <source>
        <strain evidence="2">ECLA1</strain>
    </source>
</reference>
<sequence>MNEPDTNRPQQLSRCVGVRDGTLDPGHSIPGHTTLDRCHALFATGVGRARDAGVQPNLKTRPSVSHRYCLTSTKSLLVSFDASCFRRFETPLFYRFYASISPDR</sequence>
<dbReference type="AlphaFoldDB" id="A0AAE0XMH6"/>
<dbReference type="Proteomes" id="UP001283361">
    <property type="component" value="Unassembled WGS sequence"/>
</dbReference>
<keyword evidence="3" id="KW-1185">Reference proteome</keyword>
<accession>A0AAE0XMH6</accession>
<evidence type="ECO:0000313" key="3">
    <source>
        <dbReference type="Proteomes" id="UP001283361"/>
    </source>
</evidence>